<dbReference type="GO" id="GO:0005576">
    <property type="term" value="C:extracellular region"/>
    <property type="evidence" value="ECO:0007669"/>
    <property type="project" value="UniProtKB-SubCell"/>
</dbReference>
<evidence type="ECO:0000256" key="3">
    <source>
        <dbReference type="ARBA" id="ARBA00022729"/>
    </source>
</evidence>
<keyword evidence="6" id="KW-1185">Reference proteome</keyword>
<evidence type="ECO:0000256" key="2">
    <source>
        <dbReference type="ARBA" id="ARBA00022525"/>
    </source>
</evidence>
<dbReference type="OrthoDB" id="5563402at2"/>
<evidence type="ECO:0000256" key="1">
    <source>
        <dbReference type="ARBA" id="ARBA00004613"/>
    </source>
</evidence>
<dbReference type="Gene3D" id="2.160.20.110">
    <property type="match status" value="2"/>
</dbReference>
<dbReference type="InterPro" id="IPR050909">
    <property type="entry name" value="Bact_Autotransporter_VF"/>
</dbReference>
<name>A0A2Z5UVA1_9COXI</name>
<dbReference type="SMART" id="SM00710">
    <property type="entry name" value="PbH1"/>
    <property type="match status" value="11"/>
</dbReference>
<proteinExistence type="predicted"/>
<dbReference type="KEGG" id="rvi:RVIR1_03610"/>
<organism evidence="5 6">
    <name type="scientific">Candidatus Rickettsiella viridis</name>
    <dbReference type="NCBI Taxonomy" id="676208"/>
    <lineage>
        <taxon>Bacteria</taxon>
        <taxon>Pseudomonadati</taxon>
        <taxon>Pseudomonadota</taxon>
        <taxon>Gammaproteobacteria</taxon>
        <taxon>Legionellales</taxon>
        <taxon>Coxiellaceae</taxon>
        <taxon>Rickettsiella</taxon>
    </lineage>
</organism>
<dbReference type="InterPro" id="IPR041248">
    <property type="entry name" value="YDG"/>
</dbReference>
<evidence type="ECO:0000313" key="5">
    <source>
        <dbReference type="EMBL" id="BBB14880.1"/>
    </source>
</evidence>
<dbReference type="InterPro" id="IPR006626">
    <property type="entry name" value="PbH1"/>
</dbReference>
<dbReference type="EMBL" id="AP018005">
    <property type="protein sequence ID" value="BBB14880.1"/>
    <property type="molecule type" value="Genomic_DNA"/>
</dbReference>
<dbReference type="Pfam" id="PF18657">
    <property type="entry name" value="YDG"/>
    <property type="match status" value="16"/>
</dbReference>
<dbReference type="InterPro" id="IPR012334">
    <property type="entry name" value="Pectin_lyas_fold"/>
</dbReference>
<dbReference type="Proteomes" id="UP000282483">
    <property type="component" value="Chromosome"/>
</dbReference>
<dbReference type="Pfam" id="PF07581">
    <property type="entry name" value="Glug"/>
    <property type="match status" value="1"/>
</dbReference>
<keyword evidence="2" id="KW-0964">Secreted</keyword>
<gene>
    <name evidence="5" type="ORF">RVIR1_03610</name>
</gene>
<protein>
    <submittedName>
        <fullName evidence="5">Probable adhesin</fullName>
    </submittedName>
</protein>
<feature type="domain" description="Filamentous haemagglutinin FhaB/tRNA nuclease CdiA-like TPS" evidence="4">
    <location>
        <begin position="46"/>
        <end position="159"/>
    </location>
</feature>
<reference evidence="5 6" key="1">
    <citation type="submission" date="2017-03" db="EMBL/GenBank/DDBJ databases">
        <title>The genome sequence of Candidatus Rickettsiella viridis.</title>
        <authorList>
            <person name="Nikoh N."/>
            <person name="Tsuchida T."/>
            <person name="Yamaguchi K."/>
            <person name="Maeda T."/>
            <person name="Shigenobu S."/>
            <person name="Fukatsu T."/>
        </authorList>
    </citation>
    <scope>NUCLEOTIDE SEQUENCE [LARGE SCALE GENOMIC DNA]</scope>
    <source>
        <strain evidence="5 6">Ap-RA04</strain>
    </source>
</reference>
<dbReference type="GO" id="GO:0004222">
    <property type="term" value="F:metalloendopeptidase activity"/>
    <property type="evidence" value="ECO:0007669"/>
    <property type="project" value="InterPro"/>
</dbReference>
<dbReference type="PANTHER" id="PTHR12338:SF8">
    <property type="entry name" value="HEME_HEMOPEXIN-BINDING PROTEIN"/>
    <property type="match status" value="1"/>
</dbReference>
<dbReference type="InterPro" id="IPR011050">
    <property type="entry name" value="Pectin_lyase_fold/virulence"/>
</dbReference>
<comment type="subcellular location">
    <subcellularLocation>
        <location evidence="1">Secreted</location>
    </subcellularLocation>
</comment>
<dbReference type="Pfam" id="PF05342">
    <property type="entry name" value="Peptidase_M26_N"/>
    <property type="match status" value="1"/>
</dbReference>
<dbReference type="InterPro" id="IPR008006">
    <property type="entry name" value="Peptidase_M26_N_dom"/>
</dbReference>
<dbReference type="GO" id="GO:0016020">
    <property type="term" value="C:membrane"/>
    <property type="evidence" value="ECO:0007669"/>
    <property type="project" value="InterPro"/>
</dbReference>
<keyword evidence="3" id="KW-0732">Signal</keyword>
<evidence type="ECO:0000259" key="4">
    <source>
        <dbReference type="SMART" id="SM00912"/>
    </source>
</evidence>
<dbReference type="NCBIfam" id="TIGR01901">
    <property type="entry name" value="adhes_NPXG"/>
    <property type="match status" value="1"/>
</dbReference>
<dbReference type="InterPro" id="IPR011493">
    <property type="entry name" value="GLUG"/>
</dbReference>
<dbReference type="Pfam" id="PF05860">
    <property type="entry name" value="TPS"/>
    <property type="match status" value="1"/>
</dbReference>
<dbReference type="PANTHER" id="PTHR12338">
    <property type="entry name" value="AUTOTRANSPORTER"/>
    <property type="match status" value="1"/>
</dbReference>
<evidence type="ECO:0000313" key="6">
    <source>
        <dbReference type="Proteomes" id="UP000282483"/>
    </source>
</evidence>
<dbReference type="SUPFAM" id="SSF51126">
    <property type="entry name" value="Pectin lyase-like"/>
    <property type="match status" value="1"/>
</dbReference>
<dbReference type="Gene3D" id="2.160.20.10">
    <property type="entry name" value="Single-stranded right-handed beta-helix, Pectin lyase-like"/>
    <property type="match status" value="1"/>
</dbReference>
<dbReference type="SMART" id="SM00912">
    <property type="entry name" value="Haemagg_act"/>
    <property type="match status" value="1"/>
</dbReference>
<dbReference type="InterPro" id="IPR008638">
    <property type="entry name" value="FhaB/CdiA-like_TPS"/>
</dbReference>
<accession>A0A2Z5UVA1</accession>
<dbReference type="GO" id="GO:0008270">
    <property type="term" value="F:zinc ion binding"/>
    <property type="evidence" value="ECO:0007669"/>
    <property type="project" value="InterPro"/>
</dbReference>
<sequence>MHFICCVARDSVAKMWVIISKTIRTTRVFLKQLILLFILSNAMMNAQSAPIGAQVTAGTGSISQSGNTTTINQQSQNLSLNWNQFDIAPKETVNFAQPGRNAIAVNRVLGSNQASQIQGHLNANGQVWLINPNGVVFGKNSTVNVGGLLASTLDIADSELNKSQRQFSGSGTGSIINKGNIQAAKGGYVAMIANIVSNQGRITTPQGTTALAAGSQVTVTFAENQLTGIRIDKSTLNNLVENKQIIRANGGTVIMTAGAHDSLLSSAVNNGGIVEAQTVSKHKGEIILLGGMDAGTTTVSGTLDATAPHSGKGGSIETSAAHVKIAPEVKITTQSSEGAAGTWTIDPQDYTIAASGGDITGSQVSALLASNNIIISSAQGQTAGTGNLNVNNAITWSNTNSLTLNAVRNVNFNSGGTITNTAGGTLNVRADSGATGTGTIVMGGGSINISGAGGAINFYYNPATFGTPSTFTNVTAGAGTTFTPYMLINTPANLAAIATAPNNTRNYALGTNLNLSSIANFTPITFSGKFDGLNNTISNLTITGSNISVGLFNTLSAAAIVKNLTLSNVNVSGQAYVGSLAGTNNGTVSNITVSGSVKGNAAFVGGVFGIALPGSSGNCITSSVNVSATGINDISDYVGGFSGSITGGTYTNNTVTGSVTTGAHNRYIGGFAGYNNATIKNSSYTGTMITPYDGILGGFIGFTDPASVVQGVYSTATLNAGDYGYDSNGGLIGVNNGTIDSSYATGNLTFGQSWNVGGLVGLNANNISNSYATGNVSITPGPVPVGNGLQTFIQNYGGLVGQNIGGALSNVYATGNLIATGTVANSGTRSVGGLVGYMPGGSISRAYATGKVTAVASSNAFGGLLGYYAAGAITNVYASGNVSVTAVPGVAIPPSAIGGLIGFLGSGTLSNGYSIGSVNGSVGATNIGGLIGQFSGAVTGRSFWDTITSGRATSAGGANVVGMTTANMQTQANFTSATAANGNVNPNWNFSSVWAMGTGSYLYPVFSPPNAPVVTPGANCPPGTVSYYPLTLPNLSASNKVYDGTTLATVTGTLSGILPGDTVSVSSLSGTFNNKNVGTSKPVTVTQPGLSGANASKYLLVQVSLNNITANITPRPLTLTATAQSKVYNGTTATTTTTLTPMGVITGDIVSFSPTGTTATFDTKNVGNNKAVTVSNIVGSGADINNYSYLPITTTTANITKLALTLNAAANNKVYNGTTTATISTLTPVGVITGDIVSFSPTGTTATFDTKNVGNNKPVTVSNIVGSGADINNYSYQPTVMTAADITPLPITLNAVANNKVYDGTITATISTLTPVGVITGDMVIFSPTGVTAKFDTKDVGNGKSVMVSNIVGSGADINNYSYLPTTTTTADITKRALTLSAAADSKVYDGTTTTTVTALTPVNAISGDTINFNPATATATFDTKNVGNNKVVTVSNIIASGADAGNYSFASTTTTQANITQRALTLNVVANNKVYDGTTTATISTLTPVGVVTGDMVNFSPTGTTATFDTKNVGNNKAVTVSNITASGADAGNYSFASTTTTQADITQRALTLDAVVNSKVYDGTTTAMINTLTPAGVITGDIVSFNPTGTTATFDTKNVGNNKPVTVSNITASGADAGNYSFPSTINTQGNITQRALSLSAVVDNKVYDGTTTAILVSITPDNLISGDTVNFNPAAATATFNTKNVGRDKPVTVSNIIGSGVDINNYSYMSSITTTANITQRALTLSAVADNKVYDGTTTAIINAITPNDVITGDTVNFSPIGTIATFDTKNVGNNKAVTVSNITASGADAGNYSFPSTATAQADITQRALTLNAVANDKVYNGTTTAILAAITPNNVISGDVINFNPATATATFDTKNVGNNKAVTVSNITASGADAGNYSFPSTTTAQADITQRALTLNAVANNKVYDGTTTATISTLSPIGVVTGDIVNFNPTGTTATFDTKNVGNNKAVTVSNITASGADAGNYSFASTTTTQADITQRALTLNVVANDKVYNGTTTAILAAITPNNVISGDVINFNPATATATFDTKNVGNNKAVTVSNITASGADAGNYSFPSTTTTQADITQRALTLNVVANNKVYDGTTTATISTLTPVGVVTGDMVNFSPTGTTATFDTKNVGNGKPVTVSNIVGSGTDINNYSYLSTNNTTANITKLPLTLNAVVDNKVYNGTTTATVSALIPSNDVIMGDVINFSPIGTTALFNNKNAGFNKPVTVSNITASGADAGNYSYPSTISTIANINKRSIDVTAVANNKQYDKNATATASISSNDILSGDNVTYSYTSATFESDDVGNGKRVDVNNIQVSGPNGGNYVVNNPNVYSFADITQRPFSVKVIGFSKRYDGTTVATVQLTSTSAEPGDAIGISYSQAVFVNPGPGRNIPIAIENVNIGGSESTNYTMLGGSTLYTTADIYPLFPPPEPEPELMIQPYLNAQRNVAAVLDKPLTGYLYRSYDKPLTGNLFRTYEGLNLSVMRNAINVPVSQR</sequence>